<reference evidence="1 2" key="1">
    <citation type="journal article" date="2012" name="Science">
        <title>The Paleozoic origin of enzymatic lignin decomposition reconstructed from 31 fungal genomes.</title>
        <authorList>
            <person name="Floudas D."/>
            <person name="Binder M."/>
            <person name="Riley R."/>
            <person name="Barry K."/>
            <person name="Blanchette R.A."/>
            <person name="Henrissat B."/>
            <person name="Martinez A.T."/>
            <person name="Otillar R."/>
            <person name="Spatafora J.W."/>
            <person name="Yadav J.S."/>
            <person name="Aerts A."/>
            <person name="Benoit I."/>
            <person name="Boyd A."/>
            <person name="Carlson A."/>
            <person name="Copeland A."/>
            <person name="Coutinho P.M."/>
            <person name="de Vries R.P."/>
            <person name="Ferreira P."/>
            <person name="Findley K."/>
            <person name="Foster B."/>
            <person name="Gaskell J."/>
            <person name="Glotzer D."/>
            <person name="Gorecki P."/>
            <person name="Heitman J."/>
            <person name="Hesse C."/>
            <person name="Hori C."/>
            <person name="Igarashi K."/>
            <person name="Jurgens J.A."/>
            <person name="Kallen N."/>
            <person name="Kersten P."/>
            <person name="Kohler A."/>
            <person name="Kuees U."/>
            <person name="Kumar T.K.A."/>
            <person name="Kuo A."/>
            <person name="LaButti K."/>
            <person name="Larrondo L.F."/>
            <person name="Lindquist E."/>
            <person name="Ling A."/>
            <person name="Lombard V."/>
            <person name="Lucas S."/>
            <person name="Lundell T."/>
            <person name="Martin R."/>
            <person name="McLaughlin D.J."/>
            <person name="Morgenstern I."/>
            <person name="Morin E."/>
            <person name="Murat C."/>
            <person name="Nagy L.G."/>
            <person name="Nolan M."/>
            <person name="Ohm R.A."/>
            <person name="Patyshakuliyeva A."/>
            <person name="Rokas A."/>
            <person name="Ruiz-Duenas F.J."/>
            <person name="Sabat G."/>
            <person name="Salamov A."/>
            <person name="Samejima M."/>
            <person name="Schmutz J."/>
            <person name="Slot J.C."/>
            <person name="St John F."/>
            <person name="Stenlid J."/>
            <person name="Sun H."/>
            <person name="Sun S."/>
            <person name="Syed K."/>
            <person name="Tsang A."/>
            <person name="Wiebenga A."/>
            <person name="Young D."/>
            <person name="Pisabarro A."/>
            <person name="Eastwood D.C."/>
            <person name="Martin F."/>
            <person name="Cullen D."/>
            <person name="Grigoriev I.V."/>
            <person name="Hibbett D.S."/>
        </authorList>
    </citation>
    <scope>NUCLEOTIDE SEQUENCE [LARGE SCALE GENOMIC DNA]</scope>
    <source>
        <strain evidence="1 2">LYAD-421 SS1</strain>
    </source>
</reference>
<evidence type="ECO:0000313" key="2">
    <source>
        <dbReference type="Proteomes" id="UP000053319"/>
    </source>
</evidence>
<evidence type="ECO:0008006" key="3">
    <source>
        <dbReference type="Google" id="ProtNLM"/>
    </source>
</evidence>
<dbReference type="EMBL" id="JH719421">
    <property type="protein sequence ID" value="EJF59732.1"/>
    <property type="molecule type" value="Genomic_DNA"/>
</dbReference>
<organism evidence="1 2">
    <name type="scientific">Dichomitus squalens (strain LYAD-421)</name>
    <name type="common">Western red white-rot fungus</name>
    <dbReference type="NCBI Taxonomy" id="732165"/>
    <lineage>
        <taxon>Eukaryota</taxon>
        <taxon>Fungi</taxon>
        <taxon>Dikarya</taxon>
        <taxon>Basidiomycota</taxon>
        <taxon>Agaricomycotina</taxon>
        <taxon>Agaricomycetes</taxon>
        <taxon>Polyporales</taxon>
        <taxon>Polyporaceae</taxon>
        <taxon>Dichomitus</taxon>
    </lineage>
</organism>
<accession>R7SXN2</accession>
<dbReference type="HOGENOM" id="CLU_150145_0_0_1"/>
<dbReference type="AlphaFoldDB" id="R7SXN2"/>
<dbReference type="Proteomes" id="UP000053319">
    <property type="component" value="Unassembled WGS sequence"/>
</dbReference>
<protein>
    <recommendedName>
        <fullName evidence="3">Reverse transcriptase zinc-binding domain-containing protein</fullName>
    </recommendedName>
</protein>
<evidence type="ECO:0000313" key="1">
    <source>
        <dbReference type="EMBL" id="EJF59732.1"/>
    </source>
</evidence>
<proteinExistence type="predicted"/>
<sequence length="144" mass="16858">MLSDWRCLSKESPTYLGTSFLRLRALLPPKHIQPPTIKALEGSRRIMTHFSHACLNHAPLGLYRLRFFPDEPMDCTWCGVVQSRLHVLCDCVNYKRLRWWWWTAEHEFLVQKESFAELCTFLDDNPSAFSFEDAPPQLADFKAI</sequence>
<dbReference type="OrthoDB" id="2740572at2759"/>
<name>R7SXN2_DICSQ</name>
<dbReference type="KEGG" id="dsq:DICSQDRAFT_171698"/>
<gene>
    <name evidence="1" type="ORF">DICSQDRAFT_171698</name>
</gene>
<dbReference type="RefSeq" id="XP_007367444.1">
    <property type="nucleotide sequence ID" value="XM_007367382.1"/>
</dbReference>
<dbReference type="GeneID" id="18839387"/>